<dbReference type="InterPro" id="IPR050083">
    <property type="entry name" value="HtpX_protease"/>
</dbReference>
<evidence type="ECO:0000256" key="5">
    <source>
        <dbReference type="ARBA" id="ARBA00022801"/>
    </source>
</evidence>
<dbReference type="Pfam" id="PF01435">
    <property type="entry name" value="Peptidase_M48"/>
    <property type="match status" value="1"/>
</dbReference>
<comment type="caution">
    <text evidence="14">The sequence shown here is derived from an EMBL/GenBank/DDBJ whole genome shotgun (WGS) entry which is preliminary data.</text>
</comment>
<evidence type="ECO:0000256" key="7">
    <source>
        <dbReference type="ARBA" id="ARBA00022989"/>
    </source>
</evidence>
<keyword evidence="6 10" id="KW-0862">Zinc</keyword>
<evidence type="ECO:0000256" key="8">
    <source>
        <dbReference type="ARBA" id="ARBA00023049"/>
    </source>
</evidence>
<evidence type="ECO:0000313" key="21">
    <source>
        <dbReference type="Proteomes" id="UP000375690"/>
    </source>
</evidence>
<evidence type="ECO:0000313" key="14">
    <source>
        <dbReference type="EMBL" id="KAA4093497.1"/>
    </source>
</evidence>
<evidence type="ECO:0000313" key="12">
    <source>
        <dbReference type="EMBL" id="KAA3927539.1"/>
    </source>
</evidence>
<evidence type="ECO:0000256" key="3">
    <source>
        <dbReference type="ARBA" id="ARBA00022692"/>
    </source>
</evidence>
<dbReference type="EMBL" id="JAQNZF010000060">
    <property type="protein sequence ID" value="MDC2745505.1"/>
    <property type="molecule type" value="Genomic_DNA"/>
</dbReference>
<evidence type="ECO:0000259" key="11">
    <source>
        <dbReference type="Pfam" id="PF01435"/>
    </source>
</evidence>
<dbReference type="Proteomes" id="UP000473905">
    <property type="component" value="Unassembled WGS sequence"/>
</dbReference>
<evidence type="ECO:0000313" key="13">
    <source>
        <dbReference type="EMBL" id="KAA3949388.1"/>
    </source>
</evidence>
<keyword evidence="3" id="KW-0812">Transmembrane</keyword>
<dbReference type="EMBL" id="VWLB01000024">
    <property type="protein sequence ID" value="KAA3927539.1"/>
    <property type="molecule type" value="Genomic_DNA"/>
</dbReference>
<organism evidence="14 23">
    <name type="scientific">Bacteroides ovatus</name>
    <dbReference type="NCBI Taxonomy" id="28116"/>
    <lineage>
        <taxon>Bacteria</taxon>
        <taxon>Pseudomonadati</taxon>
        <taxon>Bacteroidota</taxon>
        <taxon>Bacteroidia</taxon>
        <taxon>Bacteroidales</taxon>
        <taxon>Bacteroidaceae</taxon>
        <taxon>Bacteroides</taxon>
    </lineage>
</organism>
<name>A0A139LFH6_BACOV</name>
<protein>
    <submittedName>
        <fullName evidence="18">M48 family metallopeptidase</fullName>
    </submittedName>
    <submittedName>
        <fullName evidence="14">M48 family metalloprotease</fullName>
    </submittedName>
</protein>
<evidence type="ECO:0000313" key="20">
    <source>
        <dbReference type="Proteomes" id="UP000365824"/>
    </source>
</evidence>
<keyword evidence="4" id="KW-0479">Metal-binding</keyword>
<dbReference type="GO" id="GO:0006508">
    <property type="term" value="P:proteolysis"/>
    <property type="evidence" value="ECO:0007669"/>
    <property type="project" value="UniProtKB-KW"/>
</dbReference>
<dbReference type="RefSeq" id="WP_004302379.1">
    <property type="nucleotide sequence ID" value="NZ_CAAKNR010000187.1"/>
</dbReference>
<keyword evidence="1" id="KW-1003">Cell membrane</keyword>
<dbReference type="AlphaFoldDB" id="A0A139LFH6"/>
<keyword evidence="8 10" id="KW-0482">Metalloprotease</keyword>
<proteinExistence type="inferred from homology"/>
<dbReference type="EMBL" id="VWLE01000238">
    <property type="protein sequence ID" value="KAA3949388.1"/>
    <property type="molecule type" value="Genomic_DNA"/>
</dbReference>
<keyword evidence="7" id="KW-1133">Transmembrane helix</keyword>
<evidence type="ECO:0000313" key="17">
    <source>
        <dbReference type="EMBL" id="KAB1320930.1"/>
    </source>
</evidence>
<dbReference type="Gene3D" id="3.30.2010.10">
    <property type="entry name" value="Metalloproteases ('zincins'), catalytic domain"/>
    <property type="match status" value="1"/>
</dbReference>
<dbReference type="PANTHER" id="PTHR43221">
    <property type="entry name" value="PROTEASE HTPX"/>
    <property type="match status" value="1"/>
</dbReference>
<reference evidence="19 20" key="1">
    <citation type="journal article" date="2019" name="Nat. Med.">
        <title>A library of human gut bacterial isolates paired with longitudinal multiomics data enables mechanistic microbiome research.</title>
        <authorList>
            <person name="Poyet M."/>
            <person name="Groussin M."/>
            <person name="Gibbons S.M."/>
            <person name="Avila-Pacheco J."/>
            <person name="Jiang X."/>
            <person name="Kearney S.M."/>
            <person name="Perrotta A.R."/>
            <person name="Berdy B."/>
            <person name="Zhao S."/>
            <person name="Lieberman T.D."/>
            <person name="Swanson P.K."/>
            <person name="Smith M."/>
            <person name="Roesemann S."/>
            <person name="Alexander J.E."/>
            <person name="Rich S.A."/>
            <person name="Livny J."/>
            <person name="Vlamakis H."/>
            <person name="Clish C."/>
            <person name="Bullock K."/>
            <person name="Deik A."/>
            <person name="Scott J."/>
            <person name="Pierce K.A."/>
            <person name="Xavier R.J."/>
            <person name="Alm E.J."/>
        </authorList>
    </citation>
    <scope>NUCLEOTIDE SEQUENCE [LARGE SCALE GENOMIC DNA]</scope>
    <source>
        <strain evidence="14 23">BIOML-A134</strain>
        <strain evidence="16 22">BIOML-A14</strain>
        <strain evidence="12 20">BIOML-A160</strain>
        <strain evidence="13 19">BIOML-A163</strain>
        <strain evidence="17 21">BIOML-A2</strain>
        <strain evidence="15 24">BIOML-A41</strain>
    </source>
</reference>
<accession>A0A139LFH6</accession>
<evidence type="ECO:0000256" key="10">
    <source>
        <dbReference type="RuleBase" id="RU003983"/>
    </source>
</evidence>
<evidence type="ECO:0000256" key="6">
    <source>
        <dbReference type="ARBA" id="ARBA00022833"/>
    </source>
</evidence>
<dbReference type="Proteomes" id="UP000323717">
    <property type="component" value="Unassembled WGS sequence"/>
</dbReference>
<evidence type="ECO:0000256" key="1">
    <source>
        <dbReference type="ARBA" id="ARBA00022475"/>
    </source>
</evidence>
<evidence type="ECO:0000313" key="23">
    <source>
        <dbReference type="Proteomes" id="UP000473905"/>
    </source>
</evidence>
<sequence>MIKATDFIHPEDAAALRQLESIPGFPTLVKKLMSMGLEQLQYGVNMASAIRLSPSQLPKLYNRLPPICKKLGIEQPEFYLSMDPNPNAWTFGDTKIFITITSGLVDMMTEEELDAVIAHECGHILCHHVLYHSIAHYVMDGLDSLGVLGSLGAPLQYAILYWERKSELSCDRAASIVTTPAIVASTMARLSGGPTSITKNIDMEEWAKQADQYEAIRNDGLWNKTLQVAAIMNQNHPFSAVRVKEILKWGKSSQYKTIVDHLSAEKSGKVCSNCKQPIVDGWTYCKHCGNKL</sequence>
<dbReference type="Proteomes" id="UP000435985">
    <property type="component" value="Unassembled WGS sequence"/>
</dbReference>
<dbReference type="CDD" id="cd07325">
    <property type="entry name" value="M48_Ste24p_like"/>
    <property type="match status" value="1"/>
</dbReference>
<evidence type="ECO:0000313" key="16">
    <source>
        <dbReference type="EMBL" id="KAA4662637.1"/>
    </source>
</evidence>
<dbReference type="EMBL" id="VWGP01000001">
    <property type="protein sequence ID" value="KAA4543356.1"/>
    <property type="molecule type" value="Genomic_DNA"/>
</dbReference>
<dbReference type="GO" id="GO:0046872">
    <property type="term" value="F:metal ion binding"/>
    <property type="evidence" value="ECO:0007669"/>
    <property type="project" value="UniProtKB-KW"/>
</dbReference>
<comment type="cofactor">
    <cofactor evidence="10">
        <name>Zn(2+)</name>
        <dbReference type="ChEBI" id="CHEBI:29105"/>
    </cofactor>
    <text evidence="10">Binds 1 zinc ion per subunit.</text>
</comment>
<dbReference type="EMBL" id="VWFO01000025">
    <property type="protein sequence ID" value="KAA4662637.1"/>
    <property type="molecule type" value="Genomic_DNA"/>
</dbReference>
<gene>
    <name evidence="17" type="ORF">F3B53_22520</name>
    <name evidence="15" type="ORF">F3B85_01750</name>
    <name evidence="16" type="ORF">F3B98_17725</name>
    <name evidence="14" type="ORF">F3D66_19340</name>
    <name evidence="13" type="ORF">F3D71_16070</name>
    <name evidence="12" type="ORF">F3F25_14860</name>
    <name evidence="18" type="ORF">PO382_25260</name>
</gene>
<dbReference type="InterPro" id="IPR001915">
    <property type="entry name" value="Peptidase_M48"/>
</dbReference>
<evidence type="ECO:0000256" key="2">
    <source>
        <dbReference type="ARBA" id="ARBA00022670"/>
    </source>
</evidence>
<evidence type="ECO:0000256" key="4">
    <source>
        <dbReference type="ARBA" id="ARBA00022723"/>
    </source>
</evidence>
<keyword evidence="2 10" id="KW-0645">Protease</keyword>
<dbReference type="EMBL" id="VWFC01000038">
    <property type="protein sequence ID" value="KAB1320930.1"/>
    <property type="molecule type" value="Genomic_DNA"/>
</dbReference>
<dbReference type="EMBL" id="VWKB01000028">
    <property type="protein sequence ID" value="KAA4093497.1"/>
    <property type="molecule type" value="Genomic_DNA"/>
</dbReference>
<keyword evidence="9" id="KW-0472">Membrane</keyword>
<dbReference type="STRING" id="28116.Bovatus_02842"/>
<keyword evidence="5 10" id="KW-0378">Hydrolase</keyword>
<dbReference type="Proteomes" id="UP000478493">
    <property type="component" value="Unassembled WGS sequence"/>
</dbReference>
<dbReference type="PANTHER" id="PTHR43221:SF3">
    <property type="entry name" value="SLL1280 PROTEIN"/>
    <property type="match status" value="1"/>
</dbReference>
<evidence type="ECO:0000313" key="18">
    <source>
        <dbReference type="EMBL" id="MDC2745505.1"/>
    </source>
</evidence>
<feature type="domain" description="Peptidase M48" evidence="11">
    <location>
        <begin position="69"/>
        <end position="249"/>
    </location>
</feature>
<keyword evidence="23" id="KW-1185">Reference proteome</keyword>
<evidence type="ECO:0000313" key="22">
    <source>
        <dbReference type="Proteomes" id="UP000435985"/>
    </source>
</evidence>
<dbReference type="Proteomes" id="UP000375690">
    <property type="component" value="Unassembled WGS sequence"/>
</dbReference>
<reference evidence="18" key="2">
    <citation type="submission" date="2022-10" db="EMBL/GenBank/DDBJ databases">
        <title>Human gut microbiome strain richness.</title>
        <authorList>
            <person name="Chen-Liaw A."/>
        </authorList>
    </citation>
    <scope>NUCLEOTIDE SEQUENCE</scope>
    <source>
        <strain evidence="18">BSD2780120875st1_E1_BSD2780120875_150330</strain>
    </source>
</reference>
<evidence type="ECO:0000313" key="24">
    <source>
        <dbReference type="Proteomes" id="UP000478493"/>
    </source>
</evidence>
<evidence type="ECO:0000313" key="19">
    <source>
        <dbReference type="Proteomes" id="UP000323717"/>
    </source>
</evidence>
<dbReference type="GO" id="GO:0004222">
    <property type="term" value="F:metalloendopeptidase activity"/>
    <property type="evidence" value="ECO:0007669"/>
    <property type="project" value="InterPro"/>
</dbReference>
<comment type="similarity">
    <text evidence="10">Belongs to the peptidase M48 family.</text>
</comment>
<evidence type="ECO:0000256" key="9">
    <source>
        <dbReference type="ARBA" id="ARBA00023136"/>
    </source>
</evidence>
<evidence type="ECO:0000313" key="15">
    <source>
        <dbReference type="EMBL" id="KAA4543356.1"/>
    </source>
</evidence>
<dbReference type="Proteomes" id="UP001219389">
    <property type="component" value="Unassembled WGS sequence"/>
</dbReference>
<dbReference type="Proteomes" id="UP000365824">
    <property type="component" value="Unassembled WGS sequence"/>
</dbReference>